<dbReference type="NCBIfam" id="TIGR03323">
    <property type="entry name" value="alt_F1F0_F1_gam"/>
    <property type="match status" value="1"/>
</dbReference>
<evidence type="ECO:0000256" key="2">
    <source>
        <dbReference type="ARBA" id="ARBA00004170"/>
    </source>
</evidence>
<reference evidence="10" key="1">
    <citation type="submission" date="2020-06" db="EMBL/GenBank/DDBJ databases">
        <title>Analysis procedures for assessing recovery of high quality, complete, closed genomes from Nanopore long read metagenome sequencing.</title>
        <authorList>
            <person name="Bessarab I."/>
            <person name="Arumugam K."/>
            <person name="Haryono M."/>
            <person name="Liu X."/>
            <person name="Roy S."/>
            <person name="Zuniga-Montanez R.E."/>
            <person name="Qiu G."/>
            <person name="Drautz-Moses D.I."/>
            <person name="Law Y.Y."/>
            <person name="Wuertz S."/>
            <person name="Lauro F.M."/>
            <person name="Huson D.H."/>
            <person name="Williams R.B."/>
        </authorList>
    </citation>
    <scope>NUCLEOTIDE SEQUENCE [LARGE SCALE GENOMIC DNA]</scope>
    <source>
        <strain evidence="10">SSD2</strain>
    </source>
</reference>
<evidence type="ECO:0000313" key="10">
    <source>
        <dbReference type="EMBL" id="QLQ32715.1"/>
    </source>
</evidence>
<evidence type="ECO:0000313" key="11">
    <source>
        <dbReference type="Proteomes" id="UP000510621"/>
    </source>
</evidence>
<dbReference type="PANTHER" id="PTHR11693">
    <property type="entry name" value="ATP SYNTHASE GAMMA CHAIN"/>
    <property type="match status" value="1"/>
</dbReference>
<dbReference type="InterPro" id="IPR017709">
    <property type="entry name" value="Alt_ATP_synth_F1_gsu"/>
</dbReference>
<comment type="subcellular location">
    <subcellularLocation>
        <location evidence="2">Membrane</location>
        <topology evidence="2">Peripheral membrane protein</topology>
    </subcellularLocation>
</comment>
<keyword evidence="8" id="KW-0139">CF(1)</keyword>
<dbReference type="KEGG" id="this:HZT40_15240"/>
<organism evidence="10 11">
    <name type="scientific">Candidatus Thiothrix singaporensis</name>
    <dbReference type="NCBI Taxonomy" id="2799669"/>
    <lineage>
        <taxon>Bacteria</taxon>
        <taxon>Pseudomonadati</taxon>
        <taxon>Pseudomonadota</taxon>
        <taxon>Gammaproteobacteria</taxon>
        <taxon>Thiotrichales</taxon>
        <taxon>Thiotrichaceae</taxon>
        <taxon>Thiothrix</taxon>
    </lineage>
</organism>
<evidence type="ECO:0000256" key="4">
    <source>
        <dbReference type="ARBA" id="ARBA00022448"/>
    </source>
</evidence>
<comment type="similarity">
    <text evidence="3">Belongs to the ATPase gamma chain family.</text>
</comment>
<evidence type="ECO:0000256" key="7">
    <source>
        <dbReference type="ARBA" id="ARBA00023136"/>
    </source>
</evidence>
<dbReference type="InterPro" id="IPR035968">
    <property type="entry name" value="ATP_synth_F1_ATPase_gsu"/>
</dbReference>
<dbReference type="PRINTS" id="PR00126">
    <property type="entry name" value="ATPASEGAMMA"/>
</dbReference>
<sequence>MSDSIDALRRRIDGAGDLQAVVRTMKALAASSIRQYERAVESLEVYYHTVEMGLVACLRQPGMVQLLAPPNPHVKVHTGVIVFGSDQGLIGQFNDVLAAYAAHSLAGLPGDKQVWAVGERMRDRLADQSLPPCDVFNTPNSLSGITVLVGQILLATENCRARGEISQIYLFHNRPGTSADQYQPASQRLLPLDAPWRQALMQQGWPTNKLPEALGSAETTLWALIREYLFVSLYRACAESLASENASRLAAMQRAEKNIDEMLDELTHTYHHLRQESIDAELFDVVTGFTAV</sequence>
<keyword evidence="5" id="KW-0375">Hydrogen ion transport</keyword>
<evidence type="ECO:0000256" key="3">
    <source>
        <dbReference type="ARBA" id="ARBA00007681"/>
    </source>
</evidence>
<proteinExistence type="inferred from homology"/>
<dbReference type="Proteomes" id="UP000510621">
    <property type="component" value="Chromosome"/>
</dbReference>
<comment type="function">
    <text evidence="1">Produces ATP from ADP in the presence of a proton gradient across the membrane. The gamma chain is believed to be important in regulating ATPase activity and the flow of protons through the CF(0) complex.</text>
</comment>
<dbReference type="AlphaFoldDB" id="A0A7L6AUC3"/>
<keyword evidence="11" id="KW-1185">Reference proteome</keyword>
<evidence type="ECO:0000256" key="1">
    <source>
        <dbReference type="ARBA" id="ARBA00003456"/>
    </source>
</evidence>
<evidence type="ECO:0000256" key="5">
    <source>
        <dbReference type="ARBA" id="ARBA00022781"/>
    </source>
</evidence>
<keyword evidence="7" id="KW-0472">Membrane</keyword>
<keyword evidence="4" id="KW-0813">Transport</keyword>
<accession>A0A7L6AUC3</accession>
<evidence type="ECO:0000256" key="8">
    <source>
        <dbReference type="ARBA" id="ARBA00023196"/>
    </source>
</evidence>
<dbReference type="CDD" id="cd12151">
    <property type="entry name" value="F1-ATPase_gamma"/>
    <property type="match status" value="1"/>
</dbReference>
<dbReference type="GO" id="GO:0046933">
    <property type="term" value="F:proton-transporting ATP synthase activity, rotational mechanism"/>
    <property type="evidence" value="ECO:0007669"/>
    <property type="project" value="InterPro"/>
</dbReference>
<gene>
    <name evidence="10" type="ORF">HZT40_15240</name>
</gene>
<dbReference type="Pfam" id="PF00231">
    <property type="entry name" value="ATP-synt"/>
    <property type="match status" value="1"/>
</dbReference>
<dbReference type="InterPro" id="IPR000131">
    <property type="entry name" value="ATP_synth_F1_gsu"/>
</dbReference>
<dbReference type="GO" id="GO:0045259">
    <property type="term" value="C:proton-transporting ATP synthase complex"/>
    <property type="evidence" value="ECO:0007669"/>
    <property type="project" value="UniProtKB-KW"/>
</dbReference>
<evidence type="ECO:0000256" key="6">
    <source>
        <dbReference type="ARBA" id="ARBA00023065"/>
    </source>
</evidence>
<evidence type="ECO:0000256" key="9">
    <source>
        <dbReference type="ARBA" id="ARBA00023310"/>
    </source>
</evidence>
<dbReference type="PANTHER" id="PTHR11693:SF22">
    <property type="entry name" value="ATP SYNTHASE SUBUNIT GAMMA, MITOCHONDRIAL"/>
    <property type="match status" value="1"/>
</dbReference>
<dbReference type="Gene3D" id="3.40.1380.10">
    <property type="match status" value="1"/>
</dbReference>
<dbReference type="SUPFAM" id="SSF52943">
    <property type="entry name" value="ATP synthase (F1-ATPase), gamma subunit"/>
    <property type="match status" value="1"/>
</dbReference>
<keyword evidence="9" id="KW-0066">ATP synthesis</keyword>
<dbReference type="Gene3D" id="1.10.287.80">
    <property type="entry name" value="ATP synthase, gamma subunit, helix hairpin domain"/>
    <property type="match status" value="1"/>
</dbReference>
<name>A0A7L6AUC3_9GAMM</name>
<dbReference type="EMBL" id="CP059265">
    <property type="protein sequence ID" value="QLQ32715.1"/>
    <property type="molecule type" value="Genomic_DNA"/>
</dbReference>
<protein>
    <submittedName>
        <fullName evidence="10">F0F1 ATP synthase subunit gamma</fullName>
    </submittedName>
</protein>
<keyword evidence="6" id="KW-0406">Ion transport</keyword>